<dbReference type="GO" id="GO:0007062">
    <property type="term" value="P:sister chromatid cohesion"/>
    <property type="evidence" value="ECO:0007669"/>
    <property type="project" value="EnsemblFungi"/>
</dbReference>
<dbReference type="PANTHER" id="PTHR11669:SF20">
    <property type="entry name" value="REPLICATION FACTOR C SUBUNIT 4"/>
    <property type="match status" value="1"/>
</dbReference>
<evidence type="ECO:0000256" key="6">
    <source>
        <dbReference type="ARBA" id="ARBA00023242"/>
    </source>
</evidence>
<dbReference type="Pfam" id="PF21960">
    <property type="entry name" value="RCF1-5-like_lid"/>
    <property type="match status" value="1"/>
</dbReference>
<evidence type="ECO:0000256" key="7">
    <source>
        <dbReference type="ARBA" id="ARBA00040745"/>
    </source>
</evidence>
<dbReference type="HOGENOM" id="CLU_042324_1_0_1"/>
<dbReference type="SUPFAM" id="SSF52540">
    <property type="entry name" value="P-loop containing nucleoside triphosphate hydrolases"/>
    <property type="match status" value="1"/>
</dbReference>
<dbReference type="eggNOG" id="KOG0989">
    <property type="taxonomic scope" value="Eukaryota"/>
</dbReference>
<dbReference type="Pfam" id="PF00004">
    <property type="entry name" value="AAA"/>
    <property type="match status" value="1"/>
</dbReference>
<dbReference type="OMA" id="GCQSGSF"/>
<evidence type="ECO:0000256" key="5">
    <source>
        <dbReference type="ARBA" id="ARBA00022840"/>
    </source>
</evidence>
<dbReference type="GO" id="GO:0070914">
    <property type="term" value="P:UV-damage excision repair"/>
    <property type="evidence" value="ECO:0007669"/>
    <property type="project" value="EnsemblFungi"/>
</dbReference>
<dbReference type="InterPro" id="IPR047854">
    <property type="entry name" value="RFC_lid"/>
</dbReference>
<sequence length="363" mass="41090">MSIFKQKHRDKEIDKDKMIPWVEKYRPQTLDEVTSQDHTIKVLKKTLHSMNLPHLLFYGSPGTGKTSTILALAKELFGSELIKSRVLELNASDERGISIIREKVKNFARIAIPDGSSEYPYPPYKIIILDEADSMTQDAQAALRRTMETYSRITRFCLICNYITRIIGPLASRCSKFQFKPLSFDNAKTKLEYIASCENVRYDEGVIEKLIELSNGDLRKAITFLQSATRLVNLDSNTNKSLDKNIESISLELITDISGTVPDHIIDNLLSICFSSKKTELLYNSIDQYVSEIISDGYSANQLLSQLHDSIVSNELISNTQKNAMIQIMGETDMRLIDGGSEHLNLLNLAVQISKIYTKNLHT</sequence>
<dbReference type="GO" id="GO:0003682">
    <property type="term" value="F:chromatin binding"/>
    <property type="evidence" value="ECO:0007669"/>
    <property type="project" value="EnsemblFungi"/>
</dbReference>
<dbReference type="InterPro" id="IPR027417">
    <property type="entry name" value="P-loop_NTPase"/>
</dbReference>
<evidence type="ECO:0000313" key="10">
    <source>
        <dbReference type="Proteomes" id="UP000011958"/>
    </source>
</evidence>
<dbReference type="GO" id="GO:0003677">
    <property type="term" value="F:DNA binding"/>
    <property type="evidence" value="ECO:0007669"/>
    <property type="project" value="InterPro"/>
</dbReference>
<dbReference type="GO" id="GO:1902983">
    <property type="term" value="P:DNA strand elongation involved in mitotic DNA replication"/>
    <property type="evidence" value="ECO:0007669"/>
    <property type="project" value="EnsemblFungi"/>
</dbReference>
<dbReference type="GO" id="GO:0031390">
    <property type="term" value="C:Ctf18 RFC-like complex"/>
    <property type="evidence" value="ECO:0007669"/>
    <property type="project" value="EnsemblFungi"/>
</dbReference>
<dbReference type="Gene3D" id="3.40.50.300">
    <property type="entry name" value="P-loop containing nucleotide triphosphate hydrolases"/>
    <property type="match status" value="1"/>
</dbReference>
<proteinExistence type="inferred from homology"/>
<name>M7NWB1_PNEMU</name>
<comment type="caution">
    <text evidence="9">The sequence shown here is derived from an EMBL/GenBank/DDBJ whole genome shotgun (WGS) entry which is preliminary data.</text>
</comment>
<dbReference type="VEuPathDB" id="FungiDB:PNEG_00448"/>
<gene>
    <name evidence="9" type="ORF">PNEG_00448</name>
</gene>
<dbReference type="CDD" id="cd18140">
    <property type="entry name" value="HLD_clamp_RFC"/>
    <property type="match status" value="1"/>
</dbReference>
<dbReference type="GO" id="GO:0031389">
    <property type="term" value="C:Rad17 RFC-like complex"/>
    <property type="evidence" value="ECO:0007669"/>
    <property type="project" value="EnsemblFungi"/>
</dbReference>
<evidence type="ECO:0000256" key="1">
    <source>
        <dbReference type="ARBA" id="ARBA00004123"/>
    </source>
</evidence>
<feature type="domain" description="AAA+ ATPase" evidence="8">
    <location>
        <begin position="51"/>
        <end position="183"/>
    </location>
</feature>
<dbReference type="Gene3D" id="1.10.8.60">
    <property type="match status" value="1"/>
</dbReference>
<keyword evidence="3" id="KW-0235">DNA replication</keyword>
<accession>M7NWB1</accession>
<evidence type="ECO:0000259" key="8">
    <source>
        <dbReference type="SMART" id="SM00382"/>
    </source>
</evidence>
<protein>
    <recommendedName>
        <fullName evidence="7">Replication factor C subunit 2</fullName>
    </recommendedName>
</protein>
<dbReference type="STRING" id="1069680.M7NWB1"/>
<evidence type="ECO:0000256" key="2">
    <source>
        <dbReference type="ARBA" id="ARBA00005378"/>
    </source>
</evidence>
<dbReference type="InterPro" id="IPR013748">
    <property type="entry name" value="Rep_factorC_C"/>
</dbReference>
<keyword evidence="4" id="KW-0547">Nucleotide-binding</keyword>
<dbReference type="FunFam" id="3.40.50.300:FF:000237">
    <property type="entry name" value="replication factor C subunit 4"/>
    <property type="match status" value="1"/>
</dbReference>
<dbReference type="Pfam" id="PF08542">
    <property type="entry name" value="Rep_fac_C"/>
    <property type="match status" value="1"/>
</dbReference>
<dbReference type="Gene3D" id="1.20.272.10">
    <property type="match status" value="1"/>
</dbReference>
<evidence type="ECO:0000256" key="3">
    <source>
        <dbReference type="ARBA" id="ARBA00022705"/>
    </source>
</evidence>
<dbReference type="AlphaFoldDB" id="M7NWB1"/>
<dbReference type="FunFam" id="1.20.272.10:FF:000011">
    <property type="entry name" value="Replication factor C subunit 2"/>
    <property type="match status" value="1"/>
</dbReference>
<dbReference type="SMART" id="SM00382">
    <property type="entry name" value="AAA"/>
    <property type="match status" value="1"/>
</dbReference>
<dbReference type="InterPro" id="IPR050238">
    <property type="entry name" value="DNA_Rep/Repair_Clamp_Loader"/>
</dbReference>
<dbReference type="GO" id="GO:0033314">
    <property type="term" value="P:mitotic DNA replication checkpoint signaling"/>
    <property type="evidence" value="ECO:0007669"/>
    <property type="project" value="EnsemblFungi"/>
</dbReference>
<dbReference type="EMBL" id="AFWA02000001">
    <property type="protein sequence ID" value="EMR11426.1"/>
    <property type="molecule type" value="Genomic_DNA"/>
</dbReference>
<dbReference type="GO" id="GO:0003689">
    <property type="term" value="F:DNA clamp loader activity"/>
    <property type="evidence" value="ECO:0007669"/>
    <property type="project" value="EnsemblFungi"/>
</dbReference>
<dbReference type="GO" id="GO:0006272">
    <property type="term" value="P:leading strand elongation"/>
    <property type="evidence" value="ECO:0007669"/>
    <property type="project" value="EnsemblFungi"/>
</dbReference>
<keyword evidence="10" id="KW-1185">Reference proteome</keyword>
<comment type="similarity">
    <text evidence="2">Belongs to the activator 1 small subunits family.</text>
</comment>
<dbReference type="InterPro" id="IPR003959">
    <property type="entry name" value="ATPase_AAA_core"/>
</dbReference>
<dbReference type="InterPro" id="IPR003593">
    <property type="entry name" value="AAA+_ATPase"/>
</dbReference>
<comment type="subcellular location">
    <subcellularLocation>
        <location evidence="1">Nucleus</location>
    </subcellularLocation>
</comment>
<dbReference type="GO" id="GO:0016887">
    <property type="term" value="F:ATP hydrolysis activity"/>
    <property type="evidence" value="ECO:0007669"/>
    <property type="project" value="InterPro"/>
</dbReference>
<evidence type="ECO:0000256" key="4">
    <source>
        <dbReference type="ARBA" id="ARBA00022741"/>
    </source>
</evidence>
<dbReference type="Proteomes" id="UP000011958">
    <property type="component" value="Unassembled WGS sequence"/>
</dbReference>
<dbReference type="SUPFAM" id="SSF48019">
    <property type="entry name" value="post-AAA+ oligomerization domain-like"/>
    <property type="match status" value="1"/>
</dbReference>
<dbReference type="RefSeq" id="XP_007872327.1">
    <property type="nucleotide sequence ID" value="XM_007874136.1"/>
</dbReference>
<dbReference type="NCBIfam" id="NF001679">
    <property type="entry name" value="PRK00440.1"/>
    <property type="match status" value="1"/>
</dbReference>
<dbReference type="CDD" id="cd00009">
    <property type="entry name" value="AAA"/>
    <property type="match status" value="1"/>
</dbReference>
<reference evidence="10" key="1">
    <citation type="journal article" date="2016" name="Nat. Commun.">
        <title>Genome analysis of three Pneumocystis species reveals adaptation mechanisms to life exclusively in mammalian hosts.</title>
        <authorList>
            <person name="Ma L."/>
            <person name="Chen Z."/>
            <person name="Huang D.W."/>
            <person name="Kutty G."/>
            <person name="Ishihara M."/>
            <person name="Wang H."/>
            <person name="Abouelleil A."/>
            <person name="Bishop L."/>
            <person name="Davey E."/>
            <person name="Deng R."/>
            <person name="Deng X."/>
            <person name="Fan L."/>
            <person name="Fantoni G."/>
            <person name="Fitzgerald M."/>
            <person name="Gogineni E."/>
            <person name="Goldberg J.M."/>
            <person name="Handley G."/>
            <person name="Hu X."/>
            <person name="Huber C."/>
            <person name="Jiao X."/>
            <person name="Jones K."/>
            <person name="Levin J.Z."/>
            <person name="Liu Y."/>
            <person name="Macdonald P."/>
            <person name="Melnikov A."/>
            <person name="Raley C."/>
            <person name="Sassi M."/>
            <person name="Sherman B.T."/>
            <person name="Song X."/>
            <person name="Sykes S."/>
            <person name="Tran B."/>
            <person name="Walsh L."/>
            <person name="Xia Y."/>
            <person name="Yang J."/>
            <person name="Young S."/>
            <person name="Zeng Q."/>
            <person name="Zheng X."/>
            <person name="Stephens R."/>
            <person name="Nusbaum C."/>
            <person name="Birren B.W."/>
            <person name="Azadi P."/>
            <person name="Lempicki R.A."/>
            <person name="Cuomo C.A."/>
            <person name="Kovacs J.A."/>
        </authorList>
    </citation>
    <scope>NUCLEOTIDE SEQUENCE [LARGE SCALE GENOMIC DNA]</scope>
    <source>
        <strain evidence="10">B123</strain>
    </source>
</reference>
<keyword evidence="6" id="KW-0539">Nucleus</keyword>
<dbReference type="OrthoDB" id="4199794at2759"/>
<dbReference type="GeneID" id="19894146"/>
<dbReference type="GO" id="GO:0005663">
    <property type="term" value="C:DNA replication factor C complex"/>
    <property type="evidence" value="ECO:0007669"/>
    <property type="project" value="EnsemblFungi"/>
</dbReference>
<organism evidence="9 10">
    <name type="scientific">Pneumocystis murina (strain B123)</name>
    <name type="common">Mouse pneumocystis pneumonia agent</name>
    <name type="synonym">Pneumocystis carinii f. sp. muris</name>
    <dbReference type="NCBI Taxonomy" id="1069680"/>
    <lineage>
        <taxon>Eukaryota</taxon>
        <taxon>Fungi</taxon>
        <taxon>Dikarya</taxon>
        <taxon>Ascomycota</taxon>
        <taxon>Taphrinomycotina</taxon>
        <taxon>Pneumocystomycetes</taxon>
        <taxon>Pneumocystaceae</taxon>
        <taxon>Pneumocystis</taxon>
    </lineage>
</organism>
<dbReference type="PANTHER" id="PTHR11669">
    <property type="entry name" value="REPLICATION FACTOR C / DNA POLYMERASE III GAMMA-TAU SUBUNIT"/>
    <property type="match status" value="1"/>
</dbReference>
<evidence type="ECO:0000313" key="9">
    <source>
        <dbReference type="EMBL" id="EMR11426.1"/>
    </source>
</evidence>
<dbReference type="InterPro" id="IPR008921">
    <property type="entry name" value="DNA_pol3_clamp-load_cplx_C"/>
</dbReference>
<dbReference type="GO" id="GO:0005524">
    <property type="term" value="F:ATP binding"/>
    <property type="evidence" value="ECO:0007669"/>
    <property type="project" value="UniProtKB-KW"/>
</dbReference>
<dbReference type="GO" id="GO:0031391">
    <property type="term" value="C:Elg1 RFC-like complex"/>
    <property type="evidence" value="ECO:0007669"/>
    <property type="project" value="EnsemblFungi"/>
</dbReference>
<keyword evidence="5" id="KW-0067">ATP-binding</keyword>